<evidence type="ECO:0000259" key="2">
    <source>
        <dbReference type="PROSITE" id="PS50164"/>
    </source>
</evidence>
<dbReference type="PANTHER" id="PTHR34477:SF1">
    <property type="entry name" value="UPF0213 PROTEIN YHBQ"/>
    <property type="match status" value="1"/>
</dbReference>
<dbReference type="CDD" id="cd10456">
    <property type="entry name" value="GIY-YIG_UPF0213"/>
    <property type="match status" value="1"/>
</dbReference>
<dbReference type="InterPro" id="IPR035901">
    <property type="entry name" value="GIY-YIG_endonuc_sf"/>
</dbReference>
<gene>
    <name evidence="3" type="ORF">SAMN04488558_10319</name>
</gene>
<dbReference type="OrthoDB" id="9807770at2"/>
<dbReference type="Gene3D" id="3.40.1440.10">
    <property type="entry name" value="GIY-YIG endonuclease"/>
    <property type="match status" value="1"/>
</dbReference>
<proteinExistence type="inferred from homology"/>
<evidence type="ECO:0000313" key="4">
    <source>
        <dbReference type="Proteomes" id="UP000198833"/>
    </source>
</evidence>
<keyword evidence="3" id="KW-0255">Endonuclease</keyword>
<name>A0A1H9BLB4_9LACT</name>
<organism evidence="3 4">
    <name type="scientific">Ignavigranum ruoffiae</name>
    <dbReference type="NCBI Taxonomy" id="89093"/>
    <lineage>
        <taxon>Bacteria</taxon>
        <taxon>Bacillati</taxon>
        <taxon>Bacillota</taxon>
        <taxon>Bacilli</taxon>
        <taxon>Lactobacillales</taxon>
        <taxon>Aerococcaceae</taxon>
        <taxon>Ignavigranum</taxon>
    </lineage>
</organism>
<keyword evidence="4" id="KW-1185">Reference proteome</keyword>
<reference evidence="3 4" key="1">
    <citation type="submission" date="2016-10" db="EMBL/GenBank/DDBJ databases">
        <authorList>
            <person name="de Groot N.N."/>
        </authorList>
    </citation>
    <scope>NUCLEOTIDE SEQUENCE [LARGE SCALE GENOMIC DNA]</scope>
    <source>
        <strain evidence="3 4">DSM 15695</strain>
    </source>
</reference>
<dbReference type="Pfam" id="PF01541">
    <property type="entry name" value="GIY-YIG"/>
    <property type="match status" value="1"/>
</dbReference>
<dbReference type="GO" id="GO:0004519">
    <property type="term" value="F:endonuclease activity"/>
    <property type="evidence" value="ECO:0007669"/>
    <property type="project" value="UniProtKB-KW"/>
</dbReference>
<dbReference type="InterPro" id="IPR000305">
    <property type="entry name" value="GIY-YIG_endonuc"/>
</dbReference>
<dbReference type="InterPro" id="IPR050190">
    <property type="entry name" value="UPF0213_domain"/>
</dbReference>
<evidence type="ECO:0000313" key="3">
    <source>
        <dbReference type="EMBL" id="SEP89168.1"/>
    </source>
</evidence>
<comment type="similarity">
    <text evidence="1">Belongs to the UPF0213 family.</text>
</comment>
<dbReference type="SUPFAM" id="SSF82771">
    <property type="entry name" value="GIY-YIG endonuclease"/>
    <property type="match status" value="1"/>
</dbReference>
<dbReference type="AlphaFoldDB" id="A0A1H9BLB4"/>
<dbReference type="RefSeq" id="WP_092570716.1">
    <property type="nucleotide sequence ID" value="NZ_CALUDV010000006.1"/>
</dbReference>
<accession>A0A1H9BLB4</accession>
<protein>
    <submittedName>
        <fullName evidence="3">Putative endonuclease</fullName>
    </submittedName>
</protein>
<dbReference type="Proteomes" id="UP000198833">
    <property type="component" value="Unassembled WGS sequence"/>
</dbReference>
<dbReference type="PROSITE" id="PS50164">
    <property type="entry name" value="GIY_YIG"/>
    <property type="match status" value="1"/>
</dbReference>
<dbReference type="STRING" id="89093.SAMN04488558_10319"/>
<dbReference type="EMBL" id="FOEN01000003">
    <property type="protein sequence ID" value="SEP89168.1"/>
    <property type="molecule type" value="Genomic_DNA"/>
</dbReference>
<evidence type="ECO:0000256" key="1">
    <source>
        <dbReference type="ARBA" id="ARBA00007435"/>
    </source>
</evidence>
<sequence length="113" mass="13622">MVEKGHYFYVLYCKDDSLYAGYTNDLEQRLATHNAGQGAKYTRPKSRRPLKLIYAELWPSQRQAMQQEYRFKQFRRLKKEAYLNQYRCRPLSDKEFILRNWKELGLSADSTEL</sequence>
<feature type="domain" description="GIY-YIG" evidence="2">
    <location>
        <begin position="4"/>
        <end position="81"/>
    </location>
</feature>
<keyword evidence="3" id="KW-0540">Nuclease</keyword>
<keyword evidence="3" id="KW-0378">Hydrolase</keyword>
<dbReference type="PANTHER" id="PTHR34477">
    <property type="entry name" value="UPF0213 PROTEIN YHBQ"/>
    <property type="match status" value="1"/>
</dbReference>